<keyword evidence="2" id="KW-1185">Reference proteome</keyword>
<dbReference type="Proteomes" id="UP000005237">
    <property type="component" value="Unassembled WGS sequence"/>
</dbReference>
<evidence type="ECO:0000313" key="2">
    <source>
        <dbReference type="Proteomes" id="UP000005237"/>
    </source>
</evidence>
<reference evidence="2" key="1">
    <citation type="submission" date="2010-08" db="EMBL/GenBank/DDBJ databases">
        <authorList>
            <consortium name="Caenorhabditis japonica Sequencing Consortium"/>
            <person name="Wilson R.K."/>
        </authorList>
    </citation>
    <scope>NUCLEOTIDE SEQUENCE [LARGE SCALE GENOMIC DNA]</scope>
    <source>
        <strain evidence="2">DF5081</strain>
    </source>
</reference>
<sequence>MITGSSSGFKEVTSMSINTIVVFYGFSEFWNIFPFISPLFLKKDNQQQQQLPFLTLDDGSVYWPQESVQFLMCIPDEEGFHLNTVKKFDIPFHVVSESLKLDVARSWRKTWRKKFSELFNKISLTEIMDDLVDHLISPMSRAFSSTFLWPSMLFQVIYLDLTEVIPLSRTTSVNDSLRITVTLATANFISIFVDNQRAVEMQMAKAMPAINEKLSIQIPEDVCNWKISYQDVTKLVRWEEEPFSQSSIDKDSAIGDVMLLSTKIFLSYCETNHKNFKSGTF</sequence>
<organism evidence="1 2">
    <name type="scientific">Caenorhabditis japonica</name>
    <dbReference type="NCBI Taxonomy" id="281687"/>
    <lineage>
        <taxon>Eukaryota</taxon>
        <taxon>Metazoa</taxon>
        <taxon>Ecdysozoa</taxon>
        <taxon>Nematoda</taxon>
        <taxon>Chromadorea</taxon>
        <taxon>Rhabditida</taxon>
        <taxon>Rhabditina</taxon>
        <taxon>Rhabditomorpha</taxon>
        <taxon>Rhabditoidea</taxon>
        <taxon>Rhabditidae</taxon>
        <taxon>Peloderinae</taxon>
        <taxon>Caenorhabditis</taxon>
    </lineage>
</organism>
<dbReference type="PANTHER" id="PTHR46454:SF17">
    <property type="entry name" value="DYNEIN HEAVY CHAIN LINKER DOMAIN-CONTAINING PROTEIN"/>
    <property type="match status" value="1"/>
</dbReference>
<dbReference type="EnsemblMetazoa" id="CJA38390b.1">
    <property type="protein sequence ID" value="CJA38390b.1"/>
    <property type="gene ID" value="WBGene00214237"/>
</dbReference>
<protein>
    <submittedName>
        <fullName evidence="1">Uncharacterized protein</fullName>
    </submittedName>
</protein>
<evidence type="ECO:0000313" key="1">
    <source>
        <dbReference type="EnsemblMetazoa" id="CJA38390b.1"/>
    </source>
</evidence>
<accession>A0A8R1EQH7</accession>
<reference evidence="1" key="2">
    <citation type="submission" date="2022-06" db="UniProtKB">
        <authorList>
            <consortium name="EnsemblMetazoa"/>
        </authorList>
    </citation>
    <scope>IDENTIFICATION</scope>
    <source>
        <strain evidence="1">DF5081</strain>
    </source>
</reference>
<proteinExistence type="predicted"/>
<dbReference type="PANTHER" id="PTHR46454">
    <property type="entry name" value="DYNEIN AXONEMAL HEAVY CHAIN 7-RELATED"/>
    <property type="match status" value="1"/>
</dbReference>
<name>A0A8R1EQH7_CAEJA</name>
<dbReference type="AlphaFoldDB" id="A0A8R1EQH7"/>